<dbReference type="EMBL" id="LWDX02068882">
    <property type="protein sequence ID" value="OEL14835.1"/>
    <property type="molecule type" value="Genomic_DNA"/>
</dbReference>
<dbReference type="AlphaFoldDB" id="A0A1E5UPV1"/>
<proteinExistence type="predicted"/>
<protein>
    <submittedName>
        <fullName evidence="2">Uncharacterized protein</fullName>
    </submittedName>
</protein>
<feature type="compositionally biased region" description="Pro residues" evidence="1">
    <location>
        <begin position="1"/>
        <end position="10"/>
    </location>
</feature>
<evidence type="ECO:0000256" key="1">
    <source>
        <dbReference type="SAM" id="MobiDB-lite"/>
    </source>
</evidence>
<accession>A0A1E5UPV1</accession>
<name>A0A1E5UPV1_9POAL</name>
<reference evidence="2 3" key="1">
    <citation type="submission" date="2016-09" db="EMBL/GenBank/DDBJ databases">
        <title>The draft genome of Dichanthelium oligosanthes: A C3 panicoid grass species.</title>
        <authorList>
            <person name="Studer A.J."/>
            <person name="Schnable J.C."/>
            <person name="Brutnell T.P."/>
        </authorList>
    </citation>
    <scope>NUCLEOTIDE SEQUENCE [LARGE SCALE GENOMIC DNA]</scope>
    <source>
        <strain evidence="3">cv. Kellogg 1175</strain>
        <tissue evidence="2">Leaf</tissue>
    </source>
</reference>
<feature type="region of interest" description="Disordered" evidence="1">
    <location>
        <begin position="1"/>
        <end position="142"/>
    </location>
</feature>
<dbReference type="Proteomes" id="UP000095767">
    <property type="component" value="Unassembled WGS sequence"/>
</dbReference>
<feature type="compositionally biased region" description="Low complexity" evidence="1">
    <location>
        <begin position="55"/>
        <end position="64"/>
    </location>
</feature>
<evidence type="ECO:0000313" key="3">
    <source>
        <dbReference type="Proteomes" id="UP000095767"/>
    </source>
</evidence>
<feature type="compositionally biased region" description="Polar residues" evidence="1">
    <location>
        <begin position="20"/>
        <end position="31"/>
    </location>
</feature>
<sequence>MAPRISPPSSPSRHGEHAATATTIICSSGSDDLSVPGTGIPVPSSTPTAVPPAPSVVVFVPSSSDSDEATSRPRKAARRPPEPSSAVAASFNGGGSGGVEATTAPRRAAPRRRRAVTVRSPGGGSGGAEEATNQQPNKKRKYNSWIPSDEQKVLATMADLRRGNLGVLPQPSVVLKNLCGERALSRRGLDVQELSCKIHNLKDKFAKIAGKVANGGKPPCKKWDKEIYEMSKEVWPDVCADAGAAYQAAKVVRLRKRVHCSGALSTFEHQ</sequence>
<dbReference type="OrthoDB" id="696952at2759"/>
<comment type="caution">
    <text evidence="2">The sequence shown here is derived from an EMBL/GenBank/DDBJ whole genome shotgun (WGS) entry which is preliminary data.</text>
</comment>
<organism evidence="2 3">
    <name type="scientific">Dichanthelium oligosanthes</name>
    <dbReference type="NCBI Taxonomy" id="888268"/>
    <lineage>
        <taxon>Eukaryota</taxon>
        <taxon>Viridiplantae</taxon>
        <taxon>Streptophyta</taxon>
        <taxon>Embryophyta</taxon>
        <taxon>Tracheophyta</taxon>
        <taxon>Spermatophyta</taxon>
        <taxon>Magnoliopsida</taxon>
        <taxon>Liliopsida</taxon>
        <taxon>Poales</taxon>
        <taxon>Poaceae</taxon>
        <taxon>PACMAD clade</taxon>
        <taxon>Panicoideae</taxon>
        <taxon>Panicodae</taxon>
        <taxon>Paniceae</taxon>
        <taxon>Dichantheliinae</taxon>
        <taxon>Dichanthelium</taxon>
    </lineage>
</organism>
<evidence type="ECO:0000313" key="2">
    <source>
        <dbReference type="EMBL" id="OEL14835.1"/>
    </source>
</evidence>
<gene>
    <name evidence="2" type="ORF">BAE44_0024146</name>
</gene>
<keyword evidence="3" id="KW-1185">Reference proteome</keyword>